<feature type="region of interest" description="Disordered" evidence="6">
    <location>
        <begin position="537"/>
        <end position="558"/>
    </location>
</feature>
<dbReference type="InterPro" id="IPR050348">
    <property type="entry name" value="Protein-Tyr_Phosphatase"/>
</dbReference>
<dbReference type="GO" id="GO:0004725">
    <property type="term" value="F:protein tyrosine phosphatase activity"/>
    <property type="evidence" value="ECO:0007669"/>
    <property type="project" value="UniProtKB-EC"/>
</dbReference>
<evidence type="ECO:0000313" key="12">
    <source>
        <dbReference type="RefSeq" id="XP_022306912.1"/>
    </source>
</evidence>
<dbReference type="SUPFAM" id="SSF52799">
    <property type="entry name" value="(Phosphotyrosine protein) phosphatases II"/>
    <property type="match status" value="2"/>
</dbReference>
<keyword evidence="8" id="KW-0732">Signal</keyword>
<feature type="domain" description="Tyrosine-protein phosphatase" evidence="9">
    <location>
        <begin position="932"/>
        <end position="1184"/>
    </location>
</feature>
<dbReference type="Proteomes" id="UP000694844">
    <property type="component" value="Chromosome 9"/>
</dbReference>
<evidence type="ECO:0000256" key="8">
    <source>
        <dbReference type="SAM" id="SignalP"/>
    </source>
</evidence>
<dbReference type="PROSITE" id="PS50055">
    <property type="entry name" value="TYR_PHOSPHATASE_PTP"/>
    <property type="match status" value="2"/>
</dbReference>
<dbReference type="EC" id="3.1.3.48" evidence="2"/>
<dbReference type="AlphaFoldDB" id="A0A8B8BU72"/>
<keyword evidence="4" id="KW-0904">Protein phosphatase</keyword>
<dbReference type="InterPro" id="IPR000387">
    <property type="entry name" value="Tyr_Pase_dom"/>
</dbReference>
<keyword evidence="7" id="KW-0472">Membrane</keyword>
<dbReference type="KEGG" id="cvn:111113168"/>
<feature type="region of interest" description="Disordered" evidence="6">
    <location>
        <begin position="582"/>
        <end position="606"/>
    </location>
</feature>
<dbReference type="Gene3D" id="2.60.120.260">
    <property type="entry name" value="Galactose-binding domain-like"/>
    <property type="match status" value="1"/>
</dbReference>
<keyword evidence="7" id="KW-0812">Transmembrane</keyword>
<dbReference type="InterPro" id="IPR016130">
    <property type="entry name" value="Tyr_Pase_AS"/>
</dbReference>
<keyword evidence="7" id="KW-1133">Transmembrane helix</keyword>
<dbReference type="InterPro" id="IPR008979">
    <property type="entry name" value="Galactose-bd-like_sf"/>
</dbReference>
<evidence type="ECO:0000256" key="2">
    <source>
        <dbReference type="ARBA" id="ARBA00013064"/>
    </source>
</evidence>
<dbReference type="SMART" id="SM00194">
    <property type="entry name" value="PTPc"/>
    <property type="match status" value="2"/>
</dbReference>
<evidence type="ECO:0000259" key="10">
    <source>
        <dbReference type="PROSITE" id="PS50056"/>
    </source>
</evidence>
<proteinExistence type="inferred from homology"/>
<dbReference type="InterPro" id="IPR000242">
    <property type="entry name" value="PTP_cat"/>
</dbReference>
<dbReference type="PROSITE" id="PS00383">
    <property type="entry name" value="TYR_PHOSPHATASE_1"/>
    <property type="match status" value="1"/>
</dbReference>
<dbReference type="SUPFAM" id="SSF57184">
    <property type="entry name" value="Growth factor receptor domain"/>
    <property type="match status" value="1"/>
</dbReference>
<dbReference type="SUPFAM" id="SSF49785">
    <property type="entry name" value="Galactose-binding domain-like"/>
    <property type="match status" value="1"/>
</dbReference>
<evidence type="ECO:0000256" key="7">
    <source>
        <dbReference type="SAM" id="Phobius"/>
    </source>
</evidence>
<evidence type="ECO:0000256" key="3">
    <source>
        <dbReference type="ARBA" id="ARBA00022801"/>
    </source>
</evidence>
<dbReference type="GeneID" id="111113168"/>
<dbReference type="Gene3D" id="2.170.300.10">
    <property type="entry name" value="Tie2 ligand-binding domain superfamily"/>
    <property type="match status" value="2"/>
</dbReference>
<evidence type="ECO:0000259" key="9">
    <source>
        <dbReference type="PROSITE" id="PS50055"/>
    </source>
</evidence>
<feature type="transmembrane region" description="Helical" evidence="7">
    <location>
        <begin position="506"/>
        <end position="529"/>
    </location>
</feature>
<dbReference type="InterPro" id="IPR029021">
    <property type="entry name" value="Prot-tyrosine_phosphatase-like"/>
</dbReference>
<evidence type="ECO:0000256" key="6">
    <source>
        <dbReference type="SAM" id="MobiDB-lite"/>
    </source>
</evidence>
<dbReference type="InterPro" id="IPR009030">
    <property type="entry name" value="Growth_fac_rcpt_cys_sf"/>
</dbReference>
<dbReference type="Gene3D" id="3.90.190.10">
    <property type="entry name" value="Protein tyrosine phosphatase superfamily"/>
    <property type="match status" value="2"/>
</dbReference>
<keyword evidence="11" id="KW-1185">Reference proteome</keyword>
<dbReference type="PROSITE" id="PS50056">
    <property type="entry name" value="TYR_PHOSPHATASE_2"/>
    <property type="match status" value="1"/>
</dbReference>
<dbReference type="PANTHER" id="PTHR19134:SF562">
    <property type="entry name" value="PROTEIN-TYROSINE-PHOSPHATASE"/>
    <property type="match status" value="1"/>
</dbReference>
<dbReference type="Pfam" id="PF00102">
    <property type="entry name" value="Y_phosphatase"/>
    <property type="match status" value="2"/>
</dbReference>
<feature type="domain" description="Tyrosine-protein phosphatase" evidence="9">
    <location>
        <begin position="646"/>
        <end position="901"/>
    </location>
</feature>
<evidence type="ECO:0000256" key="5">
    <source>
        <dbReference type="ARBA" id="ARBA00051722"/>
    </source>
</evidence>
<feature type="domain" description="Tyrosine specific protein phosphatases" evidence="10">
    <location>
        <begin position="817"/>
        <end position="892"/>
    </location>
</feature>
<gene>
    <name evidence="12" type="primary">LOC111113168</name>
</gene>
<keyword evidence="3" id="KW-0378">Hydrolase</keyword>
<comment type="similarity">
    <text evidence="1">Belongs to the protein-tyrosine phosphatase family.</text>
</comment>
<sequence length="1196" mass="133970">MKTCAVLFVLLLGLFPSIASAYENLALNKPAEQLYSHEARWGAYRAVDGMSSNLEAGGNQCTISGNEKNIAKWWVDLEKVFSIHHIFIQYRTDNVYWDASNGFTERFLGFSVYISNTTNKEDGVLCFRDTSYTKATIPNPVSITCPYHGRYVIYYNNRTHPPYPEGYSPYAYNELCELEVIGCPTPGYYGESCSLPCPQNCQEDRCHITEGSCLGCVPGYIGDKCDAICNGNTYGQECNTSCGNCINGEQCHHMTGICPNGCDKGVYDGDKCDQACPPGWYGKNCSKECGPNCIPSCDRFEGDCKLGCKPGWKGSFCDTKCDDGTYGVNCSQKCGACVNNEACHHINGTCLSGCDRGYRGQKCEEECPDGLYGYNCNKTCSMTCKGPGRCHRKTGSCNGSCLAGWKGEMCENECDGDTFGQDCGEECGECVNDEQCHHINGTCLNGCDRGVHGLECNQVCVNGTFGFNCNETCPEHCSNRTCDAKRGKCLQEPLQHKDDPGDNTGLAAGAGVGGAVVVILVIIGVIVFIRMRSAKPKENESTSELGRHQRKTEDKLANNSYEKQRFTDIYENTEKGRYLSTAHEKTAKGNAPAAKKYETKDEDFDEEGIENPYGDLYINEETISDVQIRDLGQVIKDKRRNEDDGFKREYAMLPSGEQYPCDVGKQQENLPRNRFKTTFPYDHSRIILRREHGISTDYINANYINGTDTEKQYIASQGPKQNTLNDFWAMIWQENVTQIVMLTNLKEGVKLKCTQYWPEKMKARLHGDIVIKNVEEKEYAFYVIRKLTVSLKEQKKSRVVTQYHYTTWPDHGTPDPLSLVVFYSHVLRTKTNQNKAPVVVHCSAGIGRTGTYIALDALYKSGKASGKINVAEYVKVMRSNRMNMVQTYEQYMTIFLALNEEFKAPVRMLNVPDFNQKVQSLTGDRPANQTVIRKEFEKLIGIKPEYTDADYKISKQHLQNKSGTTLLPLDKYTLYLTSSVPRRGNFINAIKVPSYVRDTAFIVTQYPPPGDAVDFLRLLNDHESDTVICMNPLSEMQSFNSWFPQPHADKTVTPFTVHHESEIETDVKVTNVNILNGEEAPHLVAFVEPRGSLKTTGNAQDTSHIRALVSFALNLSTENPITIVSKDGASLCGVFCAVFNSIQQINMDDSVDVFTTVRQLQTRRPEFCSTQEEYLLVYRALQDYNEATDENVYCNQ</sequence>
<dbReference type="OrthoDB" id="6129159at2759"/>
<comment type="catalytic activity">
    <reaction evidence="5">
        <text>O-phospho-L-tyrosyl-[protein] + H2O = L-tyrosyl-[protein] + phosphate</text>
        <dbReference type="Rhea" id="RHEA:10684"/>
        <dbReference type="Rhea" id="RHEA-COMP:10136"/>
        <dbReference type="Rhea" id="RHEA-COMP:20101"/>
        <dbReference type="ChEBI" id="CHEBI:15377"/>
        <dbReference type="ChEBI" id="CHEBI:43474"/>
        <dbReference type="ChEBI" id="CHEBI:46858"/>
        <dbReference type="ChEBI" id="CHEBI:61978"/>
        <dbReference type="EC" id="3.1.3.48"/>
    </reaction>
</comment>
<organism evidence="11 12">
    <name type="scientific">Crassostrea virginica</name>
    <name type="common">Eastern oyster</name>
    <dbReference type="NCBI Taxonomy" id="6565"/>
    <lineage>
        <taxon>Eukaryota</taxon>
        <taxon>Metazoa</taxon>
        <taxon>Spiralia</taxon>
        <taxon>Lophotrochozoa</taxon>
        <taxon>Mollusca</taxon>
        <taxon>Bivalvia</taxon>
        <taxon>Autobranchia</taxon>
        <taxon>Pteriomorphia</taxon>
        <taxon>Ostreida</taxon>
        <taxon>Ostreoidea</taxon>
        <taxon>Ostreidae</taxon>
        <taxon>Crassostrea</taxon>
    </lineage>
</organism>
<dbReference type="SMART" id="SM00181">
    <property type="entry name" value="EGF"/>
    <property type="match status" value="6"/>
</dbReference>
<dbReference type="InterPro" id="IPR003595">
    <property type="entry name" value="Tyr_Pase_cat"/>
</dbReference>
<dbReference type="PANTHER" id="PTHR19134">
    <property type="entry name" value="RECEPTOR-TYPE TYROSINE-PROTEIN PHOSPHATASE"/>
    <property type="match status" value="1"/>
</dbReference>
<dbReference type="InterPro" id="IPR000742">
    <property type="entry name" value="EGF"/>
</dbReference>
<dbReference type="CDD" id="cd00047">
    <property type="entry name" value="PTPc"/>
    <property type="match status" value="1"/>
</dbReference>
<evidence type="ECO:0000313" key="11">
    <source>
        <dbReference type="Proteomes" id="UP000694844"/>
    </source>
</evidence>
<reference evidence="12" key="1">
    <citation type="submission" date="2025-08" db="UniProtKB">
        <authorList>
            <consortium name="RefSeq"/>
        </authorList>
    </citation>
    <scope>IDENTIFICATION</scope>
    <source>
        <tissue evidence="12">Whole sample</tissue>
    </source>
</reference>
<dbReference type="PRINTS" id="PR00700">
    <property type="entry name" value="PRTYPHPHTASE"/>
</dbReference>
<feature type="signal peptide" evidence="8">
    <location>
        <begin position="1"/>
        <end position="21"/>
    </location>
</feature>
<accession>A0A8B8BU72</accession>
<name>A0A8B8BU72_CRAVI</name>
<dbReference type="FunFam" id="3.90.190.10:FF:000102">
    <property type="entry name" value="Receptor-type tyrosine-protein phosphatase"/>
    <property type="match status" value="1"/>
</dbReference>
<evidence type="ECO:0000256" key="1">
    <source>
        <dbReference type="ARBA" id="ARBA00009580"/>
    </source>
</evidence>
<evidence type="ECO:0000256" key="4">
    <source>
        <dbReference type="ARBA" id="ARBA00022912"/>
    </source>
</evidence>
<feature type="chain" id="PRO_5034681447" description="protein-tyrosine-phosphatase" evidence="8">
    <location>
        <begin position="22"/>
        <end position="1196"/>
    </location>
</feature>
<protein>
    <recommendedName>
        <fullName evidence="2">protein-tyrosine-phosphatase</fullName>
        <ecNumber evidence="2">3.1.3.48</ecNumber>
    </recommendedName>
</protein>
<dbReference type="RefSeq" id="XP_022306912.1">
    <property type="nucleotide sequence ID" value="XM_022451204.1"/>
</dbReference>
<dbReference type="SMART" id="SM00404">
    <property type="entry name" value="PTPc_motif"/>
    <property type="match status" value="2"/>
</dbReference>